<proteinExistence type="inferred from homology"/>
<sequence length="603" mass="67737">MSESLQTERKNATFNIKELTDTLNGGPEETRKRKQIESLVFNTPAFHRQDRFQLSREEIYDYSIKVYGELIKLCKKENIEIRYDNPDYVRLVGCIPEEIPVGLHVGMFSSSISDQGTEEQQKKWIPLARNFKIFGTYAQTELAHGTFVRGLETTATYDESKQEFILNSPTITSTKWWPGFLGRTSNHAVIAAQLYTKSKCYGIHMFIVQLRDLKDHKPLPGVTIGDIGDKFGFDTVDNGFLRLDNVHIPRENMLMKYAKVTPEGKYLPPTNAKVAYSAMTLIRVVLVRGSAKALASASTIAIRYSAVRHQTETAPGKEPQVLDYVTQQYKLFPQLATALAFGFAGNYMIDTFNKIHSEISSGQLDALSELHGISSGLKAYTTDTATAGIEVCRRACGGHGYSNACGIQHIYANVLPCVTLEGENTVMYLQAASKVISTIKRLEQLRRSGMDQDEAWNTAGIELVQAAKAHCHYFIVKNYLRSLEKLNMTPSLRKVMNSIALLYGNYGIDENAGDFLESGFMTGEQLNLVKAKILQLLSEVRRNAVAVVDAFDFDDKYLRSILGAYDGDVYNRLYNWAKSSPLNKTEVHSSYTEYLQQLLKSKL</sequence>
<dbReference type="InterPro" id="IPR029320">
    <property type="entry name" value="Acyl-CoA_ox_N"/>
</dbReference>
<feature type="domain" description="Acyl-coenzyme A oxidase N-terminal" evidence="15">
    <location>
        <begin position="15"/>
        <end position="134"/>
    </location>
</feature>
<keyword evidence="17" id="KW-1185">Reference proteome</keyword>
<dbReference type="GO" id="GO:0003997">
    <property type="term" value="F:acyl-CoA oxidase activity"/>
    <property type="evidence" value="ECO:0000318"/>
    <property type="project" value="GO_Central"/>
</dbReference>
<dbReference type="KEGG" id="tad:TRIADDRAFT_64114"/>
<keyword evidence="7" id="KW-0276">Fatty acid metabolism</keyword>
<dbReference type="Gene3D" id="2.40.110.10">
    <property type="entry name" value="Butyryl-CoA Dehydrogenase, subunit A, domain 2"/>
    <property type="match status" value="1"/>
</dbReference>
<gene>
    <name evidence="16" type="ORF">TRIADDRAFT_64114</name>
</gene>
<evidence type="ECO:0000256" key="12">
    <source>
        <dbReference type="PIRSR" id="PIRSR000168-1"/>
    </source>
</evidence>
<dbReference type="EMBL" id="DS985247">
    <property type="protein sequence ID" value="EDV23302.1"/>
    <property type="molecule type" value="Genomic_DNA"/>
</dbReference>
<dbReference type="GO" id="GO:0005504">
    <property type="term" value="F:fatty acid binding"/>
    <property type="evidence" value="ECO:0000318"/>
    <property type="project" value="GO_Central"/>
</dbReference>
<protein>
    <recommendedName>
        <fullName evidence="11">Acyl-coenzyme A oxidase</fullName>
    </recommendedName>
</protein>
<comment type="subcellular location">
    <subcellularLocation>
        <location evidence="2">Peroxisome</location>
    </subcellularLocation>
</comment>
<reference evidence="16 17" key="1">
    <citation type="journal article" date="2008" name="Nature">
        <title>The Trichoplax genome and the nature of placozoans.</title>
        <authorList>
            <person name="Srivastava M."/>
            <person name="Begovic E."/>
            <person name="Chapman J."/>
            <person name="Putnam N.H."/>
            <person name="Hellsten U."/>
            <person name="Kawashima T."/>
            <person name="Kuo A."/>
            <person name="Mitros T."/>
            <person name="Salamov A."/>
            <person name="Carpenter M.L."/>
            <person name="Signorovitch A.Y."/>
            <person name="Moreno M.A."/>
            <person name="Kamm K."/>
            <person name="Grimwood J."/>
            <person name="Schmutz J."/>
            <person name="Shapiro H."/>
            <person name="Grigoriev I.V."/>
            <person name="Buss L.W."/>
            <person name="Schierwater B."/>
            <person name="Dellaporta S.L."/>
            <person name="Rokhsar D.S."/>
        </authorList>
    </citation>
    <scope>NUCLEOTIDE SEQUENCE [LARGE SCALE GENOMIC DNA]</scope>
    <source>
        <strain evidence="16 17">Grell-BS-1999</strain>
    </source>
</reference>
<evidence type="ECO:0000256" key="10">
    <source>
        <dbReference type="ARBA" id="ARBA00023140"/>
    </source>
</evidence>
<dbReference type="HOGENOM" id="CLU_014629_3_1_1"/>
<dbReference type="InterPro" id="IPR002655">
    <property type="entry name" value="Acyl-CoA_oxidase_C"/>
</dbReference>
<dbReference type="InParanoid" id="B3S2B5"/>
<comment type="similarity">
    <text evidence="4 11">Belongs to the acyl-CoA oxidase family.</text>
</comment>
<evidence type="ECO:0000256" key="7">
    <source>
        <dbReference type="ARBA" id="ARBA00022832"/>
    </source>
</evidence>
<dbReference type="PhylomeDB" id="B3S2B5"/>
<dbReference type="GO" id="GO:0005777">
    <property type="term" value="C:peroxisome"/>
    <property type="evidence" value="ECO:0000318"/>
    <property type="project" value="GO_Central"/>
</dbReference>
<feature type="binding site" evidence="13">
    <location>
        <position position="179"/>
    </location>
    <ligand>
        <name>FAD</name>
        <dbReference type="ChEBI" id="CHEBI:57692"/>
    </ligand>
</feature>
<dbReference type="Pfam" id="PF01756">
    <property type="entry name" value="ACOX"/>
    <property type="match status" value="1"/>
</dbReference>
<accession>B3S2B5</accession>
<comment type="pathway">
    <text evidence="3">Lipid metabolism; peroxisomal fatty acid beta-oxidation.</text>
</comment>
<keyword evidence="10" id="KW-0576">Peroxisome</keyword>
<dbReference type="Pfam" id="PF14749">
    <property type="entry name" value="Acyl-CoA_ox_N"/>
    <property type="match status" value="1"/>
</dbReference>
<dbReference type="FunFam" id="1.20.140.10:FF:000005">
    <property type="entry name" value="Acyl-coenzyme A oxidase"/>
    <property type="match status" value="1"/>
</dbReference>
<dbReference type="OMA" id="AHAQYMV"/>
<keyword evidence="8" id="KW-0560">Oxidoreductase</keyword>
<dbReference type="InterPro" id="IPR037069">
    <property type="entry name" value="AcylCoA_DH/ox_N_sf"/>
</dbReference>
<evidence type="ECO:0000256" key="2">
    <source>
        <dbReference type="ARBA" id="ARBA00004275"/>
    </source>
</evidence>
<dbReference type="AlphaFoldDB" id="B3S2B5"/>
<keyword evidence="9" id="KW-0443">Lipid metabolism</keyword>
<dbReference type="SUPFAM" id="SSF56645">
    <property type="entry name" value="Acyl-CoA dehydrogenase NM domain-like"/>
    <property type="match status" value="1"/>
</dbReference>
<dbReference type="Gene3D" id="1.10.540.10">
    <property type="entry name" value="Acyl-CoA dehydrogenase/oxidase, N-terminal domain"/>
    <property type="match status" value="1"/>
</dbReference>
<dbReference type="GeneID" id="6755425"/>
<dbReference type="InterPro" id="IPR046373">
    <property type="entry name" value="Acyl-CoA_Oxase/DH_mid-dom_sf"/>
</dbReference>
<dbReference type="GO" id="GO:0050660">
    <property type="term" value="F:flavin adenine dinucleotide binding"/>
    <property type="evidence" value="ECO:0000318"/>
    <property type="project" value="GO_Central"/>
</dbReference>
<dbReference type="eggNOG" id="KOG0136">
    <property type="taxonomic scope" value="Eukaryota"/>
</dbReference>
<dbReference type="PANTHER" id="PTHR10909:SF250">
    <property type="entry name" value="PEROXISOMAL ACYL-COENZYME A OXIDASE 1"/>
    <property type="match status" value="1"/>
</dbReference>
<feature type="domain" description="Acyl-CoA oxidase C-terminal" evidence="14">
    <location>
        <begin position="431"/>
        <end position="600"/>
    </location>
</feature>
<evidence type="ECO:0000256" key="11">
    <source>
        <dbReference type="PIRNR" id="PIRNR000168"/>
    </source>
</evidence>
<dbReference type="GO" id="GO:0071949">
    <property type="term" value="F:FAD binding"/>
    <property type="evidence" value="ECO:0007669"/>
    <property type="project" value="InterPro"/>
</dbReference>
<evidence type="ECO:0000256" key="4">
    <source>
        <dbReference type="ARBA" id="ARBA00006288"/>
    </source>
</evidence>
<dbReference type="OrthoDB" id="538336at2759"/>
<keyword evidence="5 11" id="KW-0285">Flavoprotein</keyword>
<dbReference type="Gene3D" id="1.20.140.10">
    <property type="entry name" value="Butyryl-CoA Dehydrogenase, subunit A, domain 3"/>
    <property type="match status" value="2"/>
</dbReference>
<dbReference type="PANTHER" id="PTHR10909">
    <property type="entry name" value="ELECTRON TRANSPORT OXIDOREDUCTASE"/>
    <property type="match status" value="1"/>
</dbReference>
<feature type="active site" description="Proton acceptor" evidence="12">
    <location>
        <position position="421"/>
    </location>
</feature>
<name>B3S2B5_TRIAD</name>
<dbReference type="InterPro" id="IPR009100">
    <property type="entry name" value="AcylCoA_DH/oxidase_NM_dom_sf"/>
</dbReference>
<evidence type="ECO:0000256" key="9">
    <source>
        <dbReference type="ARBA" id="ARBA00023098"/>
    </source>
</evidence>
<evidence type="ECO:0000256" key="3">
    <source>
        <dbReference type="ARBA" id="ARBA00004846"/>
    </source>
</evidence>
<dbReference type="SUPFAM" id="SSF47203">
    <property type="entry name" value="Acyl-CoA dehydrogenase C-terminal domain-like"/>
    <property type="match status" value="2"/>
</dbReference>
<dbReference type="InterPro" id="IPR036250">
    <property type="entry name" value="AcylCo_DH-like_C"/>
</dbReference>
<dbReference type="RefSeq" id="XP_002114212.1">
    <property type="nucleotide sequence ID" value="XM_002114176.1"/>
</dbReference>
<dbReference type="GO" id="GO:0033540">
    <property type="term" value="P:fatty acid beta-oxidation using acyl-CoA oxidase"/>
    <property type="evidence" value="ECO:0000318"/>
    <property type="project" value="GO_Central"/>
</dbReference>
<dbReference type="CTD" id="6755425"/>
<evidence type="ECO:0000313" key="17">
    <source>
        <dbReference type="Proteomes" id="UP000009022"/>
    </source>
</evidence>
<keyword evidence="6 11" id="KW-0274">FAD</keyword>
<dbReference type="Proteomes" id="UP000009022">
    <property type="component" value="Unassembled WGS sequence"/>
</dbReference>
<evidence type="ECO:0000256" key="6">
    <source>
        <dbReference type="ARBA" id="ARBA00022827"/>
    </source>
</evidence>
<dbReference type="PIRSF" id="PIRSF000168">
    <property type="entry name" value="Acyl-CoA_oxidase"/>
    <property type="match status" value="1"/>
</dbReference>
<comment type="cofactor">
    <cofactor evidence="1">
        <name>FAD</name>
        <dbReference type="ChEBI" id="CHEBI:57692"/>
    </cofactor>
</comment>
<evidence type="ECO:0000313" key="16">
    <source>
        <dbReference type="EMBL" id="EDV23302.1"/>
    </source>
</evidence>
<dbReference type="STRING" id="10228.B3S2B5"/>
<organism evidence="16 17">
    <name type="scientific">Trichoplax adhaerens</name>
    <name type="common">Trichoplax reptans</name>
    <dbReference type="NCBI Taxonomy" id="10228"/>
    <lineage>
        <taxon>Eukaryota</taxon>
        <taxon>Metazoa</taxon>
        <taxon>Placozoa</taxon>
        <taxon>Uniplacotomia</taxon>
        <taxon>Trichoplacea</taxon>
        <taxon>Trichoplacidae</taxon>
        <taxon>Trichoplax</taxon>
    </lineage>
</organism>
<dbReference type="InterPro" id="IPR012258">
    <property type="entry name" value="Acyl-CoA_oxidase"/>
</dbReference>
<evidence type="ECO:0000259" key="14">
    <source>
        <dbReference type="Pfam" id="PF01756"/>
    </source>
</evidence>
<evidence type="ECO:0000256" key="1">
    <source>
        <dbReference type="ARBA" id="ARBA00001974"/>
    </source>
</evidence>
<dbReference type="FunFam" id="1.10.540.10:FF:000006">
    <property type="entry name" value="Acyl-coenzyme A oxidase"/>
    <property type="match status" value="1"/>
</dbReference>
<evidence type="ECO:0000256" key="5">
    <source>
        <dbReference type="ARBA" id="ARBA00022630"/>
    </source>
</evidence>
<evidence type="ECO:0000256" key="8">
    <source>
        <dbReference type="ARBA" id="ARBA00023002"/>
    </source>
</evidence>
<evidence type="ECO:0000259" key="15">
    <source>
        <dbReference type="Pfam" id="PF14749"/>
    </source>
</evidence>
<feature type="binding site" evidence="13">
    <location>
        <position position="140"/>
    </location>
    <ligand>
        <name>FAD</name>
        <dbReference type="ChEBI" id="CHEBI:57692"/>
    </ligand>
</feature>
<dbReference type="FunFam" id="2.40.110.10:FF:000003">
    <property type="entry name" value="Acyl-coenzyme A oxidase"/>
    <property type="match status" value="1"/>
</dbReference>
<evidence type="ECO:0000256" key="13">
    <source>
        <dbReference type="PIRSR" id="PIRSR000168-2"/>
    </source>
</evidence>